<feature type="transmembrane region" description="Helical" evidence="7">
    <location>
        <begin position="6"/>
        <end position="23"/>
    </location>
</feature>
<dbReference type="Gene3D" id="1.10.8.540">
    <property type="entry name" value="FHIPEP family, domain 3"/>
    <property type="match status" value="1"/>
</dbReference>
<feature type="transmembrane region" description="Helical" evidence="7">
    <location>
        <begin position="93"/>
        <end position="119"/>
    </location>
</feature>
<keyword evidence="8" id="KW-0282">Flagellum</keyword>
<dbReference type="Gene3D" id="3.40.50.12790">
    <property type="entry name" value="FHIPEP family, domain 4"/>
    <property type="match status" value="1"/>
</dbReference>
<evidence type="ECO:0000256" key="4">
    <source>
        <dbReference type="ARBA" id="ARBA00022692"/>
    </source>
</evidence>
<comment type="similarity">
    <text evidence="2 7">Belongs to the FHIPEP (flagella/HR/invasion proteins export pore) family.</text>
</comment>
<dbReference type="PRINTS" id="PR00949">
    <property type="entry name" value="TYPE3IMAPROT"/>
</dbReference>
<keyword evidence="4 7" id="KW-0812">Transmembrane</keyword>
<evidence type="ECO:0000313" key="8">
    <source>
        <dbReference type="EMBL" id="OAS21716.1"/>
    </source>
</evidence>
<dbReference type="EMBL" id="LYPB01000048">
    <property type="protein sequence ID" value="OAS21716.1"/>
    <property type="molecule type" value="Genomic_DNA"/>
</dbReference>
<dbReference type="Pfam" id="PF00771">
    <property type="entry name" value="FHIPEP"/>
    <property type="match status" value="1"/>
</dbReference>
<keyword evidence="7" id="KW-0653">Protein transport</keyword>
<reference evidence="8 9" key="1">
    <citation type="submission" date="2016-05" db="EMBL/GenBank/DDBJ databases">
        <title>Paenibacillus sp. 1ZS3-15 nov., isolated from the rhizosphere soil.</title>
        <authorList>
            <person name="Zhang X.X."/>
            <person name="Zhang J."/>
        </authorList>
    </citation>
    <scope>NUCLEOTIDE SEQUENCE [LARGE SCALE GENOMIC DNA]</scope>
    <source>
        <strain evidence="8 9">1ZS3-15</strain>
    </source>
</reference>
<dbReference type="PANTHER" id="PTHR30161">
    <property type="entry name" value="FLAGELLAR EXPORT PROTEIN, MEMBRANE FLHA SUBUNIT-RELATED"/>
    <property type="match status" value="1"/>
</dbReference>
<evidence type="ECO:0000256" key="2">
    <source>
        <dbReference type="ARBA" id="ARBA00008835"/>
    </source>
</evidence>
<dbReference type="STRING" id="1850517.A8708_17515"/>
<keyword evidence="6 7" id="KW-0472">Membrane</keyword>
<dbReference type="PROSITE" id="PS00994">
    <property type="entry name" value="FHIPEP"/>
    <property type="match status" value="1"/>
</dbReference>
<evidence type="ECO:0000256" key="3">
    <source>
        <dbReference type="ARBA" id="ARBA00022475"/>
    </source>
</evidence>
<accession>A0A198AL15</accession>
<proteinExistence type="inferred from homology"/>
<evidence type="ECO:0000256" key="6">
    <source>
        <dbReference type="ARBA" id="ARBA00023136"/>
    </source>
</evidence>
<keyword evidence="7" id="KW-1006">Bacterial flagellum protein export</keyword>
<gene>
    <name evidence="7" type="primary">flhA</name>
    <name evidence="8" type="ORF">A8708_17515</name>
</gene>
<feature type="transmembrane region" description="Helical" evidence="7">
    <location>
        <begin position="53"/>
        <end position="72"/>
    </location>
</feature>
<protein>
    <recommendedName>
        <fullName evidence="7">Flagellar biosynthesis protein FlhA</fullName>
    </recommendedName>
</protein>
<keyword evidence="8" id="KW-0969">Cilium</keyword>
<feature type="transmembrane region" description="Helical" evidence="7">
    <location>
        <begin position="30"/>
        <end position="47"/>
    </location>
</feature>
<keyword evidence="9" id="KW-1185">Reference proteome</keyword>
<dbReference type="OrthoDB" id="9759185at2"/>
<dbReference type="AlphaFoldDB" id="A0A198AL15"/>
<dbReference type="GO" id="GO:0044780">
    <property type="term" value="P:bacterial-type flagellum assembly"/>
    <property type="evidence" value="ECO:0007669"/>
    <property type="project" value="InterPro"/>
</dbReference>
<keyword evidence="7" id="KW-0813">Transport</keyword>
<dbReference type="InterPro" id="IPR025505">
    <property type="entry name" value="FHIPEP_CS"/>
</dbReference>
<evidence type="ECO:0000256" key="5">
    <source>
        <dbReference type="ARBA" id="ARBA00022989"/>
    </source>
</evidence>
<dbReference type="InterPro" id="IPR042193">
    <property type="entry name" value="FHIPEP_3"/>
</dbReference>
<keyword evidence="3 7" id="KW-1003">Cell membrane</keyword>
<feature type="transmembrane region" description="Helical" evidence="7">
    <location>
        <begin position="188"/>
        <end position="209"/>
    </location>
</feature>
<organism evidence="8 9">
    <name type="scientific">Paenibacillus oryzisoli</name>
    <dbReference type="NCBI Taxonomy" id="1850517"/>
    <lineage>
        <taxon>Bacteria</taxon>
        <taxon>Bacillati</taxon>
        <taxon>Bacillota</taxon>
        <taxon>Bacilli</taxon>
        <taxon>Bacillales</taxon>
        <taxon>Paenibacillaceae</taxon>
        <taxon>Paenibacillus</taxon>
    </lineage>
</organism>
<evidence type="ECO:0000256" key="1">
    <source>
        <dbReference type="ARBA" id="ARBA00004651"/>
    </source>
</evidence>
<evidence type="ECO:0000256" key="7">
    <source>
        <dbReference type="RuleBase" id="RU364093"/>
    </source>
</evidence>
<dbReference type="RefSeq" id="WP_068662564.1">
    <property type="nucleotide sequence ID" value="NZ_LYPB01000048.1"/>
</dbReference>
<sequence>MKIKDLVVLIGIIGIVLMMIVPIPIPLLDFLLIINISIALMIILVAMNTQEALQFSIFPSLLLITTLFRLALNVSTTRNILAHAEAGDVVRTFGSFVAQGNIVVGFVVFLILVLVQFIVITKGSERVAEVAARFTLDAMPGKQMSIDADLNAGLINEVQARERRQKIEREADFYGAMDGASKFVKGDAIAGIIILVINLIGGFIIGMTMKGMDFPEALQTFSILTIGDGLVSQIPALLISTAAGIIVTRASSEGNLGHDITKQLTAQPKLLYIVAGTLVVLGTFTPIHWFTTYPIAALLVYAAFKMQKNLEKEAIKEEQLVEEQQIEEVRSPESVISLLQVDPIEFEFGYGLIPLADTQQGGDLLDRIILIRRQCALELGVVVPVIRIRDNIQLRPNEYIIKIKGNTVARGELLLNHYLAMSPGFDDDSISGIETTEPAFGLPAIWIDEANKERAELSGYTVVDPPSVVATHLTEIIKKHIHELLGRQETKALIENVRESYPALVDDLIPSVLAIGDIQKVLSKLLREKISVRDLVTILETLADYGTYTKDPEILTEYVRQSLSRQITQQFTSHGDSLKVITVGPSVEKKIADSVQQSDQGSYLALDPSSSQIIYHRVTEQVTKLIQSGQQPVILTSPTIRMYVRQLLERTLQDIPVLSYSELEPSVEIQSMGVVNL</sequence>
<keyword evidence="5 7" id="KW-1133">Transmembrane helix</keyword>
<dbReference type="InterPro" id="IPR042194">
    <property type="entry name" value="FHIPEP_1"/>
</dbReference>
<dbReference type="InterPro" id="IPR001712">
    <property type="entry name" value="T3SS_FHIPEP"/>
</dbReference>
<feature type="transmembrane region" description="Helical" evidence="7">
    <location>
        <begin position="230"/>
        <end position="250"/>
    </location>
</feature>
<keyword evidence="8" id="KW-0966">Cell projection</keyword>
<comment type="function">
    <text evidence="7">Required for formation of the rod structure of the flagellar apparatus. Together with FliI and FliH, may constitute the export apparatus of flagellin.</text>
</comment>
<dbReference type="Proteomes" id="UP000078454">
    <property type="component" value="Unassembled WGS sequence"/>
</dbReference>
<dbReference type="GO" id="GO:0009306">
    <property type="term" value="P:protein secretion"/>
    <property type="evidence" value="ECO:0007669"/>
    <property type="project" value="InterPro"/>
</dbReference>
<dbReference type="InterPro" id="IPR006301">
    <property type="entry name" value="FlhA"/>
</dbReference>
<evidence type="ECO:0000313" key="9">
    <source>
        <dbReference type="Proteomes" id="UP000078454"/>
    </source>
</evidence>
<keyword evidence="7" id="KW-1005">Bacterial flagellum biogenesis</keyword>
<dbReference type="NCBIfam" id="TIGR01398">
    <property type="entry name" value="FlhA"/>
    <property type="match status" value="1"/>
</dbReference>
<feature type="transmembrane region" description="Helical" evidence="7">
    <location>
        <begin position="270"/>
        <end position="303"/>
    </location>
</feature>
<comment type="caution">
    <text evidence="8">The sequence shown here is derived from an EMBL/GenBank/DDBJ whole genome shotgun (WGS) entry which is preliminary data.</text>
</comment>
<dbReference type="Gene3D" id="3.40.30.60">
    <property type="entry name" value="FHIPEP family, domain 1"/>
    <property type="match status" value="1"/>
</dbReference>
<name>A0A198AL15_9BACL</name>
<dbReference type="InterPro" id="IPR042196">
    <property type="entry name" value="FHIPEP_4"/>
</dbReference>
<dbReference type="PIRSF" id="PIRSF005419">
    <property type="entry name" value="FlhA"/>
    <property type="match status" value="1"/>
</dbReference>
<dbReference type="PANTHER" id="PTHR30161:SF1">
    <property type="entry name" value="FLAGELLAR BIOSYNTHESIS PROTEIN FLHA-RELATED"/>
    <property type="match status" value="1"/>
</dbReference>
<comment type="subcellular location">
    <subcellularLocation>
        <location evidence="1 7">Cell membrane</location>
        <topology evidence="1 7">Multi-pass membrane protein</topology>
    </subcellularLocation>
</comment>
<dbReference type="GO" id="GO:0005886">
    <property type="term" value="C:plasma membrane"/>
    <property type="evidence" value="ECO:0007669"/>
    <property type="project" value="UniProtKB-SubCell"/>
</dbReference>